<dbReference type="Proteomes" id="UP000035054">
    <property type="component" value="Unassembled WGS sequence"/>
</dbReference>
<proteinExistence type="predicted"/>
<protein>
    <submittedName>
        <fullName evidence="1">Uncharacterized protein</fullName>
    </submittedName>
</protein>
<sequence>MLAGPIRELAGRVRGSSASPDSVLVYQRAAARRFRALVSGSRPRPRSGAQLDELRKSGAELLAGEVAQSVEAGPDQGATGGGDAGVDGALLQEVEERVVLGGEGERGPDDGGRGFGPLGLEGAIGVGEPSLDGGGFVLEAAFEVGCEGIRFAH</sequence>
<gene>
    <name evidence="1" type="ORF">TH68_08365</name>
</gene>
<evidence type="ECO:0000313" key="2">
    <source>
        <dbReference type="Proteomes" id="UP000035054"/>
    </source>
</evidence>
<reference evidence="1 2" key="1">
    <citation type="submission" date="2015-01" db="EMBL/GenBank/DDBJ databases">
        <title>Lifestyle Evolution in Cyanobacterial Symbionts of Sponges.</title>
        <authorList>
            <person name="Burgsdorf I."/>
            <person name="Slaby B.M."/>
            <person name="Handley K.M."/>
            <person name="Haber M."/>
            <person name="Blom J."/>
            <person name="Marshall C.W."/>
            <person name="Gilbert J.A."/>
            <person name="Hentschel U."/>
            <person name="Steindler L."/>
        </authorList>
    </citation>
    <scope>NUCLEOTIDE SEQUENCE [LARGE SCALE GENOMIC DNA]</scope>
    <source>
        <strain evidence="1">142</strain>
    </source>
</reference>
<dbReference type="AlphaFoldDB" id="A0A6N3X4W9"/>
<comment type="caution">
    <text evidence="1">The sequence shown here is derived from an EMBL/GenBank/DDBJ whole genome shotgun (WGS) entry which is preliminary data.</text>
</comment>
<evidence type="ECO:0000313" key="1">
    <source>
        <dbReference type="EMBL" id="KKZ11700.1"/>
    </source>
</evidence>
<organism evidence="1 2">
    <name type="scientific">Candidatus Synechococcus spongiarum 142</name>
    <dbReference type="NCBI Taxonomy" id="1608213"/>
    <lineage>
        <taxon>Bacteria</taxon>
        <taxon>Bacillati</taxon>
        <taxon>Cyanobacteriota</taxon>
        <taxon>Cyanophyceae</taxon>
        <taxon>Synechococcales</taxon>
        <taxon>Synechococcaceae</taxon>
        <taxon>Synechococcus</taxon>
    </lineage>
</organism>
<name>A0A6N3X4W9_9SYNE</name>
<accession>A0A6N3X4W9</accession>
<dbReference type="EMBL" id="JXUO01000272">
    <property type="protein sequence ID" value="KKZ11700.1"/>
    <property type="molecule type" value="Genomic_DNA"/>
</dbReference>